<evidence type="ECO:0000256" key="1">
    <source>
        <dbReference type="ARBA" id="ARBA00001933"/>
    </source>
</evidence>
<evidence type="ECO:0000313" key="11">
    <source>
        <dbReference type="Proteomes" id="UP001597205"/>
    </source>
</evidence>
<evidence type="ECO:0000313" key="10">
    <source>
        <dbReference type="EMBL" id="MFD1167364.1"/>
    </source>
</evidence>
<evidence type="ECO:0000256" key="4">
    <source>
        <dbReference type="ARBA" id="ARBA00022679"/>
    </source>
</evidence>
<dbReference type="InterPro" id="IPR015422">
    <property type="entry name" value="PyrdxlP-dep_Trfase_small"/>
</dbReference>
<dbReference type="SUPFAM" id="SSF53383">
    <property type="entry name" value="PLP-dependent transferases"/>
    <property type="match status" value="1"/>
</dbReference>
<dbReference type="Gene3D" id="3.90.1150.10">
    <property type="entry name" value="Aspartate Aminotransferase, domain 1"/>
    <property type="match status" value="1"/>
</dbReference>
<evidence type="ECO:0000256" key="6">
    <source>
        <dbReference type="ARBA" id="ARBA00050776"/>
    </source>
</evidence>
<protein>
    <recommendedName>
        <fullName evidence="8">Cysteine desulfurase</fullName>
        <ecNumber evidence="8">2.8.1.7</ecNumber>
    </recommendedName>
</protein>
<accession>A0ABW3RQ48</accession>
<comment type="similarity">
    <text evidence="3 8">Belongs to the class-V pyridoxal-phosphate-dependent aminotransferase family. Csd subfamily.</text>
</comment>
<organism evidence="10 11">
    <name type="scientific">Sphingobacterium daejeonense</name>
    <dbReference type="NCBI Taxonomy" id="371142"/>
    <lineage>
        <taxon>Bacteria</taxon>
        <taxon>Pseudomonadati</taxon>
        <taxon>Bacteroidota</taxon>
        <taxon>Sphingobacteriia</taxon>
        <taxon>Sphingobacteriales</taxon>
        <taxon>Sphingobacteriaceae</taxon>
        <taxon>Sphingobacterium</taxon>
    </lineage>
</organism>
<comment type="catalytic activity">
    <reaction evidence="6 8">
        <text>(sulfur carrier)-H + L-cysteine = (sulfur carrier)-SH + L-alanine</text>
        <dbReference type="Rhea" id="RHEA:43892"/>
        <dbReference type="Rhea" id="RHEA-COMP:14737"/>
        <dbReference type="Rhea" id="RHEA-COMP:14739"/>
        <dbReference type="ChEBI" id="CHEBI:29917"/>
        <dbReference type="ChEBI" id="CHEBI:35235"/>
        <dbReference type="ChEBI" id="CHEBI:57972"/>
        <dbReference type="ChEBI" id="CHEBI:64428"/>
        <dbReference type="EC" id="2.8.1.7"/>
    </reaction>
</comment>
<feature type="domain" description="Aminotransferase class V" evidence="9">
    <location>
        <begin position="29"/>
        <end position="398"/>
    </location>
</feature>
<dbReference type="NCBIfam" id="TIGR01979">
    <property type="entry name" value="sufS"/>
    <property type="match status" value="1"/>
</dbReference>
<evidence type="ECO:0000256" key="5">
    <source>
        <dbReference type="ARBA" id="ARBA00022898"/>
    </source>
</evidence>
<dbReference type="InterPro" id="IPR015421">
    <property type="entry name" value="PyrdxlP-dep_Trfase_major"/>
</dbReference>
<keyword evidence="11" id="KW-1185">Reference proteome</keyword>
<dbReference type="InterPro" id="IPR015424">
    <property type="entry name" value="PyrdxlP-dep_Trfase"/>
</dbReference>
<evidence type="ECO:0000256" key="8">
    <source>
        <dbReference type="RuleBase" id="RU004506"/>
    </source>
</evidence>
<dbReference type="PROSITE" id="PS00595">
    <property type="entry name" value="AA_TRANSFER_CLASS_5"/>
    <property type="match status" value="1"/>
</dbReference>
<keyword evidence="10" id="KW-0032">Aminotransferase</keyword>
<evidence type="ECO:0000256" key="2">
    <source>
        <dbReference type="ARBA" id="ARBA00002824"/>
    </source>
</evidence>
<dbReference type="InterPro" id="IPR016454">
    <property type="entry name" value="Cysteine_dSase"/>
</dbReference>
<comment type="caution">
    <text evidence="10">The sequence shown here is derived from an EMBL/GenBank/DDBJ whole genome shotgun (WGS) entry which is preliminary data.</text>
</comment>
<dbReference type="InterPro" id="IPR000192">
    <property type="entry name" value="Aminotrans_V_dom"/>
</dbReference>
<dbReference type="Gene3D" id="3.40.640.10">
    <property type="entry name" value="Type I PLP-dependent aspartate aminotransferase-like (Major domain)"/>
    <property type="match status" value="1"/>
</dbReference>
<dbReference type="Pfam" id="PF00266">
    <property type="entry name" value="Aminotran_5"/>
    <property type="match status" value="1"/>
</dbReference>
<evidence type="ECO:0000259" key="9">
    <source>
        <dbReference type="Pfam" id="PF00266"/>
    </source>
</evidence>
<name>A0ABW3RQ48_9SPHI</name>
<comment type="function">
    <text evidence="2 8">Catalyzes the removal of elemental sulfur and selenium atoms from L-cysteine, L-cystine, L-selenocysteine, and L-selenocystine to produce L-alanine.</text>
</comment>
<gene>
    <name evidence="10" type="ORF">ACFQ2C_17330</name>
</gene>
<reference evidence="11" key="1">
    <citation type="journal article" date="2019" name="Int. J. Syst. Evol. Microbiol.">
        <title>The Global Catalogue of Microorganisms (GCM) 10K type strain sequencing project: providing services to taxonomists for standard genome sequencing and annotation.</title>
        <authorList>
            <consortium name="The Broad Institute Genomics Platform"/>
            <consortium name="The Broad Institute Genome Sequencing Center for Infectious Disease"/>
            <person name="Wu L."/>
            <person name="Ma J."/>
        </authorList>
    </citation>
    <scope>NUCLEOTIDE SEQUENCE [LARGE SCALE GENOMIC DNA]</scope>
    <source>
        <strain evidence="11">CCUG 52468</strain>
    </source>
</reference>
<sequence>MLELDTLDIKTIREDFPILKREVNGKPLVYLDNGATTQKPKAVIDAILNYYTDMNSNVHRGVHYLSQISTDAFEVTRRKVQEFINAKHDYEIIITKGTTESINLVASCYGQKFISEGDEVIISAMEHHSNIVPWQMLCEAKGATLKVIPMSEAGELDMDVYKSYLNHRTKIVSVNYVSNALGTINPVREIIRLAHENNTPVLLDAAQAVQHIKIDVQELDVDFLVFSGHKMYGPTGVGVLYGKEEWLNKMPPYQGGGDMIKDVTFEKTTYNELPFKFEAGTPNIEAGIALNAAIDYINELGIDNIKKYEDDLLAYATERLLEIDGLRIIGTAKEKSSVISFVVDGTHPYDIGVLLDKLGIAVRTGHHCAQPVMEQFHIPGTVRASLAVYNTKDEVDALVAGVKRAVAMLV</sequence>
<dbReference type="GO" id="GO:0008483">
    <property type="term" value="F:transaminase activity"/>
    <property type="evidence" value="ECO:0007669"/>
    <property type="project" value="UniProtKB-KW"/>
</dbReference>
<dbReference type="PANTHER" id="PTHR43586:SF8">
    <property type="entry name" value="CYSTEINE DESULFURASE 1, CHLOROPLASTIC"/>
    <property type="match status" value="1"/>
</dbReference>
<evidence type="ECO:0000256" key="7">
    <source>
        <dbReference type="RuleBase" id="RU004504"/>
    </source>
</evidence>
<dbReference type="CDD" id="cd06453">
    <property type="entry name" value="SufS_like"/>
    <property type="match status" value="1"/>
</dbReference>
<keyword evidence="4 8" id="KW-0808">Transferase</keyword>
<dbReference type="PIRSF" id="PIRSF005572">
    <property type="entry name" value="NifS"/>
    <property type="match status" value="1"/>
</dbReference>
<evidence type="ECO:0000256" key="3">
    <source>
        <dbReference type="ARBA" id="ARBA00010447"/>
    </source>
</evidence>
<dbReference type="Proteomes" id="UP001597205">
    <property type="component" value="Unassembled WGS sequence"/>
</dbReference>
<dbReference type="InterPro" id="IPR020578">
    <property type="entry name" value="Aminotrans_V_PyrdxlP_BS"/>
</dbReference>
<dbReference type="EMBL" id="JBHTKY010000038">
    <property type="protein sequence ID" value="MFD1167364.1"/>
    <property type="molecule type" value="Genomic_DNA"/>
</dbReference>
<keyword evidence="5 8" id="KW-0663">Pyridoxal phosphate</keyword>
<dbReference type="EC" id="2.8.1.7" evidence="8"/>
<proteinExistence type="inferred from homology"/>
<dbReference type="InterPro" id="IPR010970">
    <property type="entry name" value="Cys_dSase_SufS"/>
</dbReference>
<comment type="cofactor">
    <cofactor evidence="1 7">
        <name>pyridoxal 5'-phosphate</name>
        <dbReference type="ChEBI" id="CHEBI:597326"/>
    </cofactor>
</comment>
<dbReference type="RefSeq" id="WP_380898650.1">
    <property type="nucleotide sequence ID" value="NZ_JBHTKY010000038.1"/>
</dbReference>
<dbReference type="PANTHER" id="PTHR43586">
    <property type="entry name" value="CYSTEINE DESULFURASE"/>
    <property type="match status" value="1"/>
</dbReference>